<evidence type="ECO:0000313" key="4">
    <source>
        <dbReference type="EMBL" id="ALS36306.1"/>
    </source>
</evidence>
<dbReference type="InterPro" id="IPR013783">
    <property type="entry name" value="Ig-like_fold"/>
</dbReference>
<keyword evidence="2" id="KW-0472">Membrane</keyword>
<dbReference type="Proteomes" id="UP000067523">
    <property type="component" value="Chromosome"/>
</dbReference>
<dbReference type="AlphaFoldDB" id="A0A0U2NNN0"/>
<keyword evidence="2" id="KW-1133">Transmembrane helix</keyword>
<organism evidence="4 5">
    <name type="scientific">Enterococcus rotai</name>
    <dbReference type="NCBI Taxonomy" id="118060"/>
    <lineage>
        <taxon>Bacteria</taxon>
        <taxon>Bacillati</taxon>
        <taxon>Bacillota</taxon>
        <taxon>Bacilli</taxon>
        <taxon>Lactobacillales</taxon>
        <taxon>Enterococcaceae</taxon>
        <taxon>Enterococcus</taxon>
    </lineage>
</organism>
<dbReference type="GO" id="GO:0016787">
    <property type="term" value="F:hydrolase activity"/>
    <property type="evidence" value="ECO:0007669"/>
    <property type="project" value="UniProtKB-KW"/>
</dbReference>
<dbReference type="RefSeq" id="WP_208929557.1">
    <property type="nucleotide sequence ID" value="NZ_CP013655.1"/>
</dbReference>
<keyword evidence="1" id="KW-0378">Hydrolase</keyword>
<protein>
    <recommendedName>
        <fullName evidence="3">Pesticidal crystal protein Cry22Aa Ig-like domain-containing protein</fullName>
    </recommendedName>
</protein>
<gene>
    <name evidence="4" type="ORF">ATZ35_03745</name>
</gene>
<reference evidence="5" key="1">
    <citation type="submission" date="2015-12" db="EMBL/GenBank/DDBJ databases">
        <authorList>
            <person name="Lauer A."/>
            <person name="Humrighouse B."/>
            <person name="Loparev V."/>
            <person name="Shewmaker P.L."/>
            <person name="Whitney A.M."/>
            <person name="McLaughlin R.W."/>
        </authorList>
    </citation>
    <scope>NUCLEOTIDE SEQUENCE [LARGE SCALE GENOMIC DNA]</scope>
    <source>
        <strain evidence="5">LMG 26678</strain>
    </source>
</reference>
<dbReference type="SUPFAM" id="SSF63817">
    <property type="entry name" value="Sortase"/>
    <property type="match status" value="1"/>
</dbReference>
<dbReference type="InterPro" id="IPR032179">
    <property type="entry name" value="Cry22Aa_Ig-like"/>
</dbReference>
<dbReference type="STRING" id="118060.ATZ35_03745"/>
<keyword evidence="5" id="KW-1185">Reference proteome</keyword>
<accession>A0A0U2NNN0</accession>
<feature type="transmembrane region" description="Helical" evidence="2">
    <location>
        <begin position="10"/>
        <end position="28"/>
    </location>
</feature>
<sequence length="388" mass="42415">MKNIVLKGSILVYTIFVLTVTMILFIISDQTENFAENKKNDVIKSDLPFGTKYQTIEYGERFSIEEIFDITEKQMEELEVEVINFDSKKIGSTNVMVTFKKNDEISQGNVFLTIIDKDNPIITTTNSTIYTGEEFDPLTEVSAKDNVDGDLSSKIEVSGIVDTSNEGTYKVEYTVSDFSNNQTSKIREVSVIADPNATPVASNLQVVSESQNSEESNLAEVRDQQQSSEIATQANGAVTRIPLIEKDSHENQPNILVINGITIPYQNGGQGSGQSVIDSDPSGSASTWGGIPIQSGDDGLNTHFIGHNPGIFSVLFNVGLGQTISVNDTNGKTTNYYVNNILHLDDFGKDLSTGVDYWDQTIGPTGGERITLQTCISDTENLMVLASK</sequence>
<dbReference type="KEGG" id="erx:ATZ35_03745"/>
<dbReference type="Pfam" id="PF04203">
    <property type="entry name" value="Sortase"/>
    <property type="match status" value="1"/>
</dbReference>
<dbReference type="InterPro" id="IPR005754">
    <property type="entry name" value="Sortase"/>
</dbReference>
<dbReference type="Pfam" id="PF16403">
    <property type="entry name" value="Bact_surface_Ig-like"/>
    <property type="match status" value="1"/>
</dbReference>
<dbReference type="InterPro" id="IPR023365">
    <property type="entry name" value="Sortase_dom-sf"/>
</dbReference>
<proteinExistence type="predicted"/>
<dbReference type="Gene3D" id="2.60.40.10">
    <property type="entry name" value="Immunoglobulins"/>
    <property type="match status" value="1"/>
</dbReference>
<evidence type="ECO:0000256" key="2">
    <source>
        <dbReference type="SAM" id="Phobius"/>
    </source>
</evidence>
<dbReference type="EMBL" id="CP013655">
    <property type="protein sequence ID" value="ALS36306.1"/>
    <property type="molecule type" value="Genomic_DNA"/>
</dbReference>
<evidence type="ECO:0000313" key="5">
    <source>
        <dbReference type="Proteomes" id="UP000067523"/>
    </source>
</evidence>
<evidence type="ECO:0000259" key="3">
    <source>
        <dbReference type="Pfam" id="PF16403"/>
    </source>
</evidence>
<keyword evidence="2" id="KW-0812">Transmembrane</keyword>
<evidence type="ECO:0000256" key="1">
    <source>
        <dbReference type="ARBA" id="ARBA00022801"/>
    </source>
</evidence>
<dbReference type="Gene3D" id="2.40.260.10">
    <property type="entry name" value="Sortase"/>
    <property type="match status" value="1"/>
</dbReference>
<feature type="domain" description="Pesticidal crystal protein Cry22Aa Ig-like" evidence="3">
    <location>
        <begin position="126"/>
        <end position="191"/>
    </location>
</feature>
<name>A0A0U2NNN0_9ENTE</name>